<feature type="binding site" evidence="11">
    <location>
        <position position="43"/>
    </location>
    <ligand>
        <name>NADP(+)</name>
        <dbReference type="ChEBI" id="CHEBI:58349"/>
    </ligand>
</feature>
<dbReference type="GeneID" id="13300583"/>
<dbReference type="GO" id="GO:0010181">
    <property type="term" value="F:FMN binding"/>
    <property type="evidence" value="ECO:0007669"/>
    <property type="project" value="TreeGrafter"/>
</dbReference>
<evidence type="ECO:0000256" key="6">
    <source>
        <dbReference type="ARBA" id="ARBA00022643"/>
    </source>
</evidence>
<protein>
    <recommendedName>
        <fullName evidence="3 11">Chorismate synthase</fullName>
        <shortName evidence="11">CS</shortName>
        <ecNumber evidence="3 11">4.2.3.5</ecNumber>
    </recommendedName>
    <alternativeName>
        <fullName evidence="11">5-enolpyruvylshikimate-3-phosphate phospholyase</fullName>
    </alternativeName>
</protein>
<evidence type="ECO:0000313" key="14">
    <source>
        <dbReference type="Proteomes" id="UP000324354"/>
    </source>
</evidence>
<comment type="function">
    <text evidence="11">Catalyzes the anti-1,4-elimination of the C-3 phosphate and the C-6 proR hydrogen from 5-enolpyruvylshikimate-3-phosphate (EPSP) to yield chorismate, which is the branch point compound that serves as the starting substrate for the three terminal pathways of aromatic amino acid biosynthesis. This reaction introduces a second double bond into the aromatic ring system.</text>
</comment>
<name>A0A5C0XR41_PYRFU</name>
<comment type="similarity">
    <text evidence="2 11 12">Belongs to the chorismate synthase family.</text>
</comment>
<evidence type="ECO:0000313" key="13">
    <source>
        <dbReference type="EMBL" id="QEK79317.1"/>
    </source>
</evidence>
<dbReference type="NCBIfam" id="TIGR00033">
    <property type="entry name" value="aroC"/>
    <property type="match status" value="1"/>
</dbReference>
<keyword evidence="8 11" id="KW-0521">NADP</keyword>
<dbReference type="HAMAP" id="MF_00300">
    <property type="entry name" value="Chorismate_synth"/>
    <property type="match status" value="1"/>
</dbReference>
<feature type="binding site" evidence="11">
    <location>
        <position position="49"/>
    </location>
    <ligand>
        <name>NADP(+)</name>
        <dbReference type="ChEBI" id="CHEBI:58349"/>
    </ligand>
</feature>
<evidence type="ECO:0000256" key="9">
    <source>
        <dbReference type="ARBA" id="ARBA00023141"/>
    </source>
</evidence>
<evidence type="ECO:0000256" key="3">
    <source>
        <dbReference type="ARBA" id="ARBA00013036"/>
    </source>
</evidence>
<dbReference type="NCBIfam" id="NF003793">
    <property type="entry name" value="PRK05382.1"/>
    <property type="match status" value="1"/>
</dbReference>
<dbReference type="Proteomes" id="UP000324354">
    <property type="component" value="Chromosome"/>
</dbReference>
<dbReference type="PANTHER" id="PTHR21085">
    <property type="entry name" value="CHORISMATE SYNTHASE"/>
    <property type="match status" value="1"/>
</dbReference>
<dbReference type="InterPro" id="IPR035904">
    <property type="entry name" value="Chorismate_synth_AroC_sf"/>
</dbReference>
<feature type="binding site" evidence="11">
    <location>
        <position position="320"/>
    </location>
    <ligand>
        <name>FMN</name>
        <dbReference type="ChEBI" id="CHEBI:58210"/>
    </ligand>
</feature>
<comment type="catalytic activity">
    <reaction evidence="11 12">
        <text>5-O-(1-carboxyvinyl)-3-phosphoshikimate = chorismate + phosphate</text>
        <dbReference type="Rhea" id="RHEA:21020"/>
        <dbReference type="ChEBI" id="CHEBI:29748"/>
        <dbReference type="ChEBI" id="CHEBI:43474"/>
        <dbReference type="ChEBI" id="CHEBI:57701"/>
        <dbReference type="EC" id="4.2.3.5"/>
    </reaction>
</comment>
<evidence type="ECO:0000256" key="10">
    <source>
        <dbReference type="ARBA" id="ARBA00023239"/>
    </source>
</evidence>
<dbReference type="PROSITE" id="PS00788">
    <property type="entry name" value="CHORISMATE_SYNTHASE_2"/>
    <property type="match status" value="1"/>
</dbReference>
<reference evidence="13 14" key="1">
    <citation type="submission" date="2017-08" db="EMBL/GenBank/DDBJ databases">
        <title>Resequencing and Reannotation of the genome of Pyrococcus furiosus type strain DSM3638.</title>
        <authorList>
            <person name="Reichelt R.M."/>
            <person name="Bunk B."/>
        </authorList>
    </citation>
    <scope>NUCLEOTIDE SEQUENCE [LARGE SCALE GENOMIC DNA]</scope>
    <source>
        <strain evidence="13 14">DSM 3638</strain>
    </source>
</reference>
<keyword evidence="10 11" id="KW-0456">Lyase</keyword>
<comment type="cofactor">
    <cofactor evidence="11 12">
        <name>FMNH2</name>
        <dbReference type="ChEBI" id="CHEBI:57618"/>
    </cofactor>
    <text evidence="11 12">Reduced FMN (FMNH(2)).</text>
</comment>
<dbReference type="GO" id="GO:0005829">
    <property type="term" value="C:cytosol"/>
    <property type="evidence" value="ECO:0007669"/>
    <property type="project" value="TreeGrafter"/>
</dbReference>
<dbReference type="EC" id="4.2.3.5" evidence="3 11"/>
<proteinExistence type="inferred from homology"/>
<dbReference type="InterPro" id="IPR000453">
    <property type="entry name" value="Chorismate_synth"/>
</dbReference>
<feature type="binding site" evidence="11">
    <location>
        <position position="278"/>
    </location>
    <ligand>
        <name>FMN</name>
        <dbReference type="ChEBI" id="CHEBI:58210"/>
    </ligand>
</feature>
<evidence type="ECO:0000256" key="12">
    <source>
        <dbReference type="RuleBase" id="RU000605"/>
    </source>
</evidence>
<accession>A0A5C0XR41</accession>
<dbReference type="GO" id="GO:0004107">
    <property type="term" value="F:chorismate synthase activity"/>
    <property type="evidence" value="ECO:0007669"/>
    <property type="project" value="UniProtKB-UniRule"/>
</dbReference>
<organism evidence="13 14">
    <name type="scientific">Pyrococcus furiosus (strain ATCC 43587 / DSM 3638 / JCM 8422 / Vc1)</name>
    <dbReference type="NCBI Taxonomy" id="186497"/>
    <lineage>
        <taxon>Archaea</taxon>
        <taxon>Methanobacteriati</taxon>
        <taxon>Methanobacteriota</taxon>
        <taxon>Thermococci</taxon>
        <taxon>Thermococcales</taxon>
        <taxon>Thermococcaceae</taxon>
        <taxon>Pyrococcus</taxon>
    </lineage>
</organism>
<keyword evidence="4 11" id="KW-0028">Amino-acid biosynthesis</keyword>
<dbReference type="InterPro" id="IPR020541">
    <property type="entry name" value="Chorismate_synthase_CS"/>
</dbReference>
<comment type="pathway">
    <text evidence="1 11 12">Metabolic intermediate biosynthesis; chorismate biosynthesis; chorismate from D-erythrose 4-phosphate and phosphoenolpyruvate: step 7/7.</text>
</comment>
<dbReference type="GeneID" id="41713531"/>
<dbReference type="PROSITE" id="PS00789">
    <property type="entry name" value="CHORISMATE_SYNTHASE_3"/>
    <property type="match status" value="1"/>
</dbReference>
<evidence type="ECO:0000256" key="5">
    <source>
        <dbReference type="ARBA" id="ARBA00022630"/>
    </source>
</evidence>
<dbReference type="GO" id="GO:0008652">
    <property type="term" value="P:amino acid biosynthetic process"/>
    <property type="evidence" value="ECO:0007669"/>
    <property type="project" value="UniProtKB-KW"/>
</dbReference>
<dbReference type="GO" id="GO:0009423">
    <property type="term" value="P:chorismate biosynthetic process"/>
    <property type="evidence" value="ECO:0007669"/>
    <property type="project" value="UniProtKB-UniRule"/>
</dbReference>
<gene>
    <name evidence="11" type="primary">aroC</name>
    <name evidence="13" type="ORF">PFDSM3638_08615</name>
</gene>
<comment type="caution">
    <text evidence="11">Lacks conserved residue(s) required for the propagation of feature annotation.</text>
</comment>
<dbReference type="EMBL" id="CP023154">
    <property type="protein sequence ID" value="QEK79317.1"/>
    <property type="molecule type" value="Genomic_DNA"/>
</dbReference>
<keyword evidence="6 11" id="KW-0288">FMN</keyword>
<feature type="binding site" evidence="11">
    <location>
        <begin position="293"/>
        <end position="297"/>
    </location>
    <ligand>
        <name>FMN</name>
        <dbReference type="ChEBI" id="CHEBI:58210"/>
    </ligand>
</feature>
<keyword evidence="9 11" id="KW-0057">Aromatic amino acid biosynthesis</keyword>
<dbReference type="PANTHER" id="PTHR21085:SF0">
    <property type="entry name" value="CHORISMATE SYNTHASE"/>
    <property type="match status" value="1"/>
</dbReference>
<dbReference type="RefSeq" id="WP_014835580.1">
    <property type="nucleotide sequence ID" value="NZ_CP023154.1"/>
</dbReference>
<keyword evidence="7 11" id="KW-0274">FAD</keyword>
<dbReference type="PROSITE" id="PS00787">
    <property type="entry name" value="CHORISMATE_SYNTHASE_1"/>
    <property type="match status" value="1"/>
</dbReference>
<dbReference type="Gene3D" id="3.60.150.10">
    <property type="entry name" value="Chorismate synthase AroC"/>
    <property type="match status" value="1"/>
</dbReference>
<dbReference type="FunFam" id="3.60.150.10:FF:000002">
    <property type="entry name" value="Chorismate synthase"/>
    <property type="match status" value="1"/>
</dbReference>
<dbReference type="SUPFAM" id="SSF103263">
    <property type="entry name" value="Chorismate synthase, AroC"/>
    <property type="match status" value="1"/>
</dbReference>
<evidence type="ECO:0000256" key="2">
    <source>
        <dbReference type="ARBA" id="ARBA00008014"/>
    </source>
</evidence>
<sequence>MNGKMLSFHLFGESHGKAVGVLIEGVPPGIRVNLEELKAELERRKGISKFSTARKESDEPIIISGVFRGYTTGAPITVIVENKDVDSSYYEEIKDTPRPGHADYPAKIKYFGFNDYRGGGRFSGRLTIGFVIAGYFAKKILEPVGVKIKAYIKRVGKVEARNMSIEEIFNSPNPYCPDEDAFKEMLKEMESAKKSGDSVGGVVEVVAINVPPGLGGPYEDDIEADLASTFFRIPAVKGVEFGLGFKVSEKRGSEVNDPYVIKNGEIQTVTNNHGGIIGGITTGMPIVARIAFKPTPSIYLPQKTVNLREMKETTIKLKGRFDSCIVPKALPVVEGAMAFVLADHFLRRLAWERYVHLSKEF</sequence>
<evidence type="ECO:0000256" key="11">
    <source>
        <dbReference type="HAMAP-Rule" id="MF_00300"/>
    </source>
</evidence>
<keyword evidence="5 11" id="KW-0285">Flavoprotein</keyword>
<evidence type="ECO:0000256" key="7">
    <source>
        <dbReference type="ARBA" id="ARBA00022827"/>
    </source>
</evidence>
<dbReference type="Pfam" id="PF01264">
    <property type="entry name" value="Chorismate_synt"/>
    <property type="match status" value="1"/>
</dbReference>
<dbReference type="UniPathway" id="UPA00053">
    <property type="reaction ID" value="UER00090"/>
</dbReference>
<evidence type="ECO:0000256" key="4">
    <source>
        <dbReference type="ARBA" id="ARBA00022605"/>
    </source>
</evidence>
<dbReference type="PIRSF" id="PIRSF001456">
    <property type="entry name" value="Chorismate_synth"/>
    <property type="match status" value="1"/>
</dbReference>
<feature type="binding site" evidence="11">
    <location>
        <begin position="121"/>
        <end position="123"/>
    </location>
    <ligand>
        <name>FMN</name>
        <dbReference type="ChEBI" id="CHEBI:58210"/>
    </ligand>
</feature>
<dbReference type="CDD" id="cd07304">
    <property type="entry name" value="Chorismate_synthase"/>
    <property type="match status" value="1"/>
</dbReference>
<dbReference type="GO" id="GO:0009073">
    <property type="term" value="P:aromatic amino acid family biosynthetic process"/>
    <property type="evidence" value="ECO:0007669"/>
    <property type="project" value="UniProtKB-KW"/>
</dbReference>
<dbReference type="AlphaFoldDB" id="A0A5C0XR41"/>
<evidence type="ECO:0000256" key="8">
    <source>
        <dbReference type="ARBA" id="ARBA00022857"/>
    </source>
</evidence>
<evidence type="ECO:0000256" key="1">
    <source>
        <dbReference type="ARBA" id="ARBA00005044"/>
    </source>
</evidence>